<dbReference type="PANTHER" id="PTHR30561">
    <property type="entry name" value="SMR FAMILY PROTON-DEPENDENT DRUG EFFLUX TRANSPORTER SUGE"/>
    <property type="match status" value="1"/>
</dbReference>
<reference evidence="9 10" key="1">
    <citation type="submission" date="2023-07" db="EMBL/GenBank/DDBJ databases">
        <title>Sequencing the genomes of 1000 actinobacteria strains.</title>
        <authorList>
            <person name="Klenk H.-P."/>
        </authorList>
    </citation>
    <scope>NUCLEOTIDE SEQUENCE [LARGE SCALE GENOMIC DNA]</scope>
    <source>
        <strain evidence="9 10">DSM 19426</strain>
    </source>
</reference>
<keyword evidence="4 7" id="KW-0812">Transmembrane</keyword>
<evidence type="ECO:0000313" key="9">
    <source>
        <dbReference type="EMBL" id="MDR7363229.1"/>
    </source>
</evidence>
<evidence type="ECO:0000256" key="4">
    <source>
        <dbReference type="ARBA" id="ARBA00022692"/>
    </source>
</evidence>
<dbReference type="Proteomes" id="UP001183648">
    <property type="component" value="Unassembled WGS sequence"/>
</dbReference>
<evidence type="ECO:0000256" key="1">
    <source>
        <dbReference type="ARBA" id="ARBA00004651"/>
    </source>
</evidence>
<sequence length="109" mass="11237">MGKWLLLAAAIGSEVAGTLSLKAALTQRGWYAVVVVGYVASFFLLNATLAQGMPLAIAYAIWAGFGVAITAVLSSVLFDERVSAVMWAGMALIVLGVVVVELGAGHDPT</sequence>
<keyword evidence="3" id="KW-1003">Cell membrane</keyword>
<accession>A0ABU2BXU3</accession>
<dbReference type="InterPro" id="IPR037185">
    <property type="entry name" value="EmrE-like"/>
</dbReference>
<evidence type="ECO:0000256" key="8">
    <source>
        <dbReference type="SAM" id="Phobius"/>
    </source>
</evidence>
<dbReference type="InterPro" id="IPR045324">
    <property type="entry name" value="Small_multidrug_res"/>
</dbReference>
<comment type="caution">
    <text evidence="9">The sequence shown here is derived from an EMBL/GenBank/DDBJ whole genome shotgun (WGS) entry which is preliminary data.</text>
</comment>
<comment type="similarity">
    <text evidence="7">Belongs to the drug/metabolite transporter (DMT) superfamily. Small multidrug resistance (SMR) (TC 2.A.7.1) family.</text>
</comment>
<dbReference type="Gene3D" id="1.10.3730.20">
    <property type="match status" value="1"/>
</dbReference>
<feature type="transmembrane region" description="Helical" evidence="8">
    <location>
        <begin position="30"/>
        <end position="49"/>
    </location>
</feature>
<feature type="transmembrane region" description="Helical" evidence="8">
    <location>
        <begin position="56"/>
        <end position="78"/>
    </location>
</feature>
<dbReference type="PANTHER" id="PTHR30561:SF1">
    <property type="entry name" value="MULTIDRUG TRANSPORTER EMRE"/>
    <property type="match status" value="1"/>
</dbReference>
<evidence type="ECO:0000256" key="3">
    <source>
        <dbReference type="ARBA" id="ARBA00022475"/>
    </source>
</evidence>
<name>A0ABU2BXU3_9ACTN</name>
<dbReference type="RefSeq" id="WP_310303374.1">
    <property type="nucleotide sequence ID" value="NZ_BAAAPS010000003.1"/>
</dbReference>
<comment type="subcellular location">
    <subcellularLocation>
        <location evidence="1 7">Cell membrane</location>
        <topology evidence="1 7">Multi-pass membrane protein</topology>
    </subcellularLocation>
</comment>
<keyword evidence="5 8" id="KW-1133">Transmembrane helix</keyword>
<proteinExistence type="inferred from homology"/>
<keyword evidence="2" id="KW-0813">Transport</keyword>
<evidence type="ECO:0000256" key="2">
    <source>
        <dbReference type="ARBA" id="ARBA00022448"/>
    </source>
</evidence>
<evidence type="ECO:0000313" key="10">
    <source>
        <dbReference type="Proteomes" id="UP001183648"/>
    </source>
</evidence>
<dbReference type="InterPro" id="IPR000390">
    <property type="entry name" value="Small_drug/metabolite_transptr"/>
</dbReference>
<dbReference type="EMBL" id="JAVDYG010000001">
    <property type="protein sequence ID" value="MDR7363229.1"/>
    <property type="molecule type" value="Genomic_DNA"/>
</dbReference>
<dbReference type="Pfam" id="PF00893">
    <property type="entry name" value="Multi_Drug_Res"/>
    <property type="match status" value="1"/>
</dbReference>
<feature type="transmembrane region" description="Helical" evidence="8">
    <location>
        <begin position="84"/>
        <end position="104"/>
    </location>
</feature>
<dbReference type="SUPFAM" id="SSF103481">
    <property type="entry name" value="Multidrug resistance efflux transporter EmrE"/>
    <property type="match status" value="1"/>
</dbReference>
<gene>
    <name evidence="9" type="ORF">J2S63_002782</name>
</gene>
<evidence type="ECO:0000256" key="5">
    <source>
        <dbReference type="ARBA" id="ARBA00022989"/>
    </source>
</evidence>
<evidence type="ECO:0000256" key="7">
    <source>
        <dbReference type="RuleBase" id="RU003942"/>
    </source>
</evidence>
<keyword evidence="10" id="KW-1185">Reference proteome</keyword>
<evidence type="ECO:0000256" key="6">
    <source>
        <dbReference type="ARBA" id="ARBA00023136"/>
    </source>
</evidence>
<organism evidence="9 10">
    <name type="scientific">Nocardioides marmoribigeumensis</name>
    <dbReference type="NCBI Taxonomy" id="433649"/>
    <lineage>
        <taxon>Bacteria</taxon>
        <taxon>Bacillati</taxon>
        <taxon>Actinomycetota</taxon>
        <taxon>Actinomycetes</taxon>
        <taxon>Propionibacteriales</taxon>
        <taxon>Nocardioidaceae</taxon>
        <taxon>Nocardioides</taxon>
    </lineage>
</organism>
<protein>
    <submittedName>
        <fullName evidence="9">Small multidrug resistance pump</fullName>
    </submittedName>
</protein>
<keyword evidence="6 8" id="KW-0472">Membrane</keyword>